<name>A0A1G5VJQ2_9EURY</name>
<sequence>MKRLIILLSFLMLISLSCVSAADDVNETLEINEQDLLTADAGTFQALQAKINQAPAGSTINLENDYVYSNDVNPLYGISIGKQITINGNGHTIDGLHTSQIFNIKTESLVTFNNIRFVNGQAHWHGGAIGIGDILSYGNIRVDNCYFIDNNAEVGGGGFDVYHADVSNSHFISNHAEQGGAFQCSNGANIVNCEFKDNSAEIMGGAVYILGGYEWDVPAASTIRNSRFINNHAESSGAAALYCKATIADCEFSDNYADTFGAGALYIEDGSILKCNFTGNHAPQNGGAVCFSSDGTGEIRSCSFNGNHVNDAGGAVYGNFEGYRLEIRDCNFTANHAELEGGAVYGSWNIFNSNFNANTADYYGGAVCGYGDIYDCVFNSNSAKENGGAISSALTVSNSKFTDNSVTDKDSYGAAISGAESVEKCEFTDNKGPNVVSSAASVCGNVFKSSANSDEFIYGTPEMTLKNNKMTSNNRYDIKIDCFETQTMAFDLNLVFENRTVAPNSTIELCQFQDDSQNKIVFEPEMEIKVKLTNQDTKATEDITLYYDSELSGYYYKCELEEGTYDVTGSAEINNYHILNGVLVVDGDTNYTLTANDLTKYYHGPERFGVTVTNTKGRLIAGIPVQINVNGQTYTRTTDSRGVASMAINLNSGTYPVRSECGEAKANATITVLKTISGDNIVKIFRNGTQYYATFIDTQGNPLKNTDVEFNINGVFYKRPTNDRGVARMNINLNPGEYIITAKNPSNGEQYTNIITVLTSIVENNDLTKYYKNASQYKVRILADDASYAKAGVKVTFNINGVFYERYSDDDGYVKMNINLEPGEYIITADYNGLRASNKITVKSVIKTENLVMSYRDGSRFNATILDGQGNPYPNQTVTFNINGVFYEKITDENGVAGLAINLMAGEYIITSSYNGMNAANKVTISG</sequence>
<protein>
    <submittedName>
        <fullName evidence="8">Polymorphic outer membrane protein repeat-containing protein</fullName>
    </submittedName>
</protein>
<dbReference type="InterPro" id="IPR006626">
    <property type="entry name" value="PbH1"/>
</dbReference>
<gene>
    <name evidence="8" type="ORF">SAMN02910315_00626</name>
</gene>
<dbReference type="Gene3D" id="2.60.40.10">
    <property type="entry name" value="Immunoglobulins"/>
    <property type="match status" value="2"/>
</dbReference>
<reference evidence="8 9" key="1">
    <citation type="submission" date="2016-10" db="EMBL/GenBank/DDBJ databases">
        <authorList>
            <person name="Varghese N."/>
            <person name="Submissions S."/>
        </authorList>
    </citation>
    <scope>NUCLEOTIDE SEQUENCE [LARGE SCALE GENOMIC DNA]</scope>
    <source>
        <strain evidence="8 9">DSM 16643</strain>
    </source>
</reference>
<dbReference type="SUPFAM" id="SSF51126">
    <property type="entry name" value="Pectin lyase-like"/>
    <property type="match status" value="2"/>
</dbReference>
<dbReference type="InterPro" id="IPR011050">
    <property type="entry name" value="Pectin_lyase_fold/virulence"/>
</dbReference>
<dbReference type="GO" id="GO:0005576">
    <property type="term" value="C:extracellular region"/>
    <property type="evidence" value="ECO:0007669"/>
    <property type="project" value="UniProtKB-SubCell"/>
</dbReference>
<dbReference type="InterPro" id="IPR012334">
    <property type="entry name" value="Pectin_lyas_fold"/>
</dbReference>
<dbReference type="RefSeq" id="WP_149731257.1">
    <property type="nucleotide sequence ID" value="NZ_FMXB01000004.1"/>
</dbReference>
<dbReference type="Gene3D" id="2.160.20.10">
    <property type="entry name" value="Single-stranded right-handed beta-helix, Pectin lyase-like"/>
    <property type="match status" value="2"/>
</dbReference>
<evidence type="ECO:0000256" key="3">
    <source>
        <dbReference type="ARBA" id="ARBA00004613"/>
    </source>
</evidence>
<dbReference type="Proteomes" id="UP000323439">
    <property type="component" value="Unassembled WGS sequence"/>
</dbReference>
<evidence type="ECO:0000256" key="6">
    <source>
        <dbReference type="ARBA" id="ARBA00023136"/>
    </source>
</evidence>
<keyword evidence="4" id="KW-0964">Secreted</keyword>
<evidence type="ECO:0000256" key="4">
    <source>
        <dbReference type="ARBA" id="ARBA00022525"/>
    </source>
</evidence>
<dbReference type="SMART" id="SM00710">
    <property type="entry name" value="PbH1"/>
    <property type="match status" value="6"/>
</dbReference>
<dbReference type="InterPro" id="IPR003368">
    <property type="entry name" value="POMP_repeat"/>
</dbReference>
<evidence type="ECO:0000256" key="7">
    <source>
        <dbReference type="ARBA" id="ARBA00023237"/>
    </source>
</evidence>
<dbReference type="EMBL" id="FMXB01000004">
    <property type="protein sequence ID" value="SDA45447.1"/>
    <property type="molecule type" value="Genomic_DNA"/>
</dbReference>
<keyword evidence="5" id="KW-0732">Signal</keyword>
<evidence type="ECO:0000256" key="5">
    <source>
        <dbReference type="ARBA" id="ARBA00022729"/>
    </source>
</evidence>
<dbReference type="NCBIfam" id="TIGR01376">
    <property type="entry name" value="POMP_repeat"/>
    <property type="match status" value="1"/>
</dbReference>
<evidence type="ECO:0000313" key="9">
    <source>
        <dbReference type="Proteomes" id="UP000323439"/>
    </source>
</evidence>
<accession>A0A1G5VJQ2</accession>
<keyword evidence="6" id="KW-0472">Membrane</keyword>
<dbReference type="PANTHER" id="PTHR11319">
    <property type="entry name" value="G PROTEIN-COUPLED RECEPTOR-RELATED"/>
    <property type="match status" value="1"/>
</dbReference>
<dbReference type="InterPro" id="IPR013783">
    <property type="entry name" value="Ig-like_fold"/>
</dbReference>
<dbReference type="PANTHER" id="PTHR11319:SF35">
    <property type="entry name" value="OUTER MEMBRANE PROTEIN PMPC-RELATED"/>
    <property type="match status" value="1"/>
</dbReference>
<evidence type="ECO:0000313" key="8">
    <source>
        <dbReference type="EMBL" id="SDA45447.1"/>
    </source>
</evidence>
<dbReference type="PROSITE" id="PS51257">
    <property type="entry name" value="PROKAR_LIPOPROTEIN"/>
    <property type="match status" value="1"/>
</dbReference>
<dbReference type="OrthoDB" id="18481at2157"/>
<comment type="subcellular location">
    <subcellularLocation>
        <location evidence="1">Cell envelope</location>
    </subcellularLocation>
    <subcellularLocation>
        <location evidence="2">Cell outer membrane</location>
    </subcellularLocation>
    <subcellularLocation>
        <location evidence="3">Secreted</location>
    </subcellularLocation>
</comment>
<dbReference type="Pfam" id="PF02415">
    <property type="entry name" value="Chlam_PMP"/>
    <property type="match status" value="2"/>
</dbReference>
<dbReference type="AlphaFoldDB" id="A0A1G5VJQ2"/>
<evidence type="ECO:0000256" key="1">
    <source>
        <dbReference type="ARBA" id="ARBA00004196"/>
    </source>
</evidence>
<keyword evidence="7" id="KW-0998">Cell outer membrane</keyword>
<dbReference type="InterPro" id="IPR008964">
    <property type="entry name" value="Invasin/intimin_cell_adhesion"/>
</dbReference>
<dbReference type="SUPFAM" id="SSF49373">
    <property type="entry name" value="Invasin/intimin cell-adhesion fragments"/>
    <property type="match status" value="1"/>
</dbReference>
<proteinExistence type="predicted"/>
<organism evidence="8 9">
    <name type="scientific">Methanobrevibacter millerae</name>
    <dbReference type="NCBI Taxonomy" id="230361"/>
    <lineage>
        <taxon>Archaea</taxon>
        <taxon>Methanobacteriati</taxon>
        <taxon>Methanobacteriota</taxon>
        <taxon>Methanomada group</taxon>
        <taxon>Methanobacteria</taxon>
        <taxon>Methanobacteriales</taxon>
        <taxon>Methanobacteriaceae</taxon>
        <taxon>Methanobrevibacter</taxon>
    </lineage>
</organism>
<keyword evidence="9" id="KW-1185">Reference proteome</keyword>
<evidence type="ECO:0000256" key="2">
    <source>
        <dbReference type="ARBA" id="ARBA00004442"/>
    </source>
</evidence>